<dbReference type="Gene3D" id="3.30.1310.10">
    <property type="entry name" value="Nucleoid-associated protein YbaB-like domain"/>
    <property type="match status" value="1"/>
</dbReference>
<name>A0A3G8JUN0_9ACTN</name>
<sequence>MSWAMDELEARANAQLNGLYELNERYAAISVRETSADDLVTVDVDGVGALTGLWLAPGANELGGTRLGELIVATAALAAQRAFAKRALITEEFNESFAELLDSRPRGD</sequence>
<dbReference type="Pfam" id="PF02575">
    <property type="entry name" value="YbaB_DNA_bd"/>
    <property type="match status" value="1"/>
</dbReference>
<proteinExistence type="predicted"/>
<dbReference type="EMBL" id="CP033972">
    <property type="protein sequence ID" value="AZG48435.1"/>
    <property type="molecule type" value="Genomic_DNA"/>
</dbReference>
<accession>A0A3G8JUN0</accession>
<dbReference type="GO" id="GO:0003677">
    <property type="term" value="F:DNA binding"/>
    <property type="evidence" value="ECO:0007669"/>
    <property type="project" value="InterPro"/>
</dbReference>
<dbReference type="InterPro" id="IPR036894">
    <property type="entry name" value="YbaB-like_sf"/>
</dbReference>
<dbReference type="RefSeq" id="WP_124710638.1">
    <property type="nucleotide sequence ID" value="NZ_CP033972.1"/>
</dbReference>
<gene>
    <name evidence="1" type="ORF">D7316_05052</name>
</gene>
<dbReference type="OrthoDB" id="3623823at2"/>
<keyword evidence="2" id="KW-1185">Reference proteome</keyword>
<reference evidence="1 2" key="1">
    <citation type="submission" date="2018-11" db="EMBL/GenBank/DDBJ databases">
        <title>Gordonia insulae sp. nov., isolated from an island soil.</title>
        <authorList>
            <person name="Kim Y.S."/>
            <person name="Kim S.B."/>
        </authorList>
    </citation>
    <scope>NUCLEOTIDE SEQUENCE [LARGE SCALE GENOMIC DNA]</scope>
    <source>
        <strain evidence="1 2">MMS17-SY073</strain>
    </source>
</reference>
<evidence type="ECO:0000313" key="1">
    <source>
        <dbReference type="EMBL" id="AZG48435.1"/>
    </source>
</evidence>
<protein>
    <recommendedName>
        <fullName evidence="3">YbaB/EbfC DNA-binding family protein</fullName>
    </recommendedName>
</protein>
<dbReference type="KEGG" id="gom:D7316_05052"/>
<organism evidence="1 2">
    <name type="scientific">Gordonia insulae</name>
    <dbReference type="NCBI Taxonomy" id="2420509"/>
    <lineage>
        <taxon>Bacteria</taxon>
        <taxon>Bacillati</taxon>
        <taxon>Actinomycetota</taxon>
        <taxon>Actinomycetes</taxon>
        <taxon>Mycobacteriales</taxon>
        <taxon>Gordoniaceae</taxon>
        <taxon>Gordonia</taxon>
    </lineage>
</organism>
<evidence type="ECO:0000313" key="2">
    <source>
        <dbReference type="Proteomes" id="UP000271469"/>
    </source>
</evidence>
<evidence type="ECO:0008006" key="3">
    <source>
        <dbReference type="Google" id="ProtNLM"/>
    </source>
</evidence>
<dbReference type="InterPro" id="IPR004401">
    <property type="entry name" value="YbaB/EbfC"/>
</dbReference>
<dbReference type="AlphaFoldDB" id="A0A3G8JUN0"/>
<dbReference type="Proteomes" id="UP000271469">
    <property type="component" value="Chromosome"/>
</dbReference>